<dbReference type="InterPro" id="IPR010096">
    <property type="entry name" value="NADH-Q_OxRdtase_suN/2"/>
</dbReference>
<dbReference type="RefSeq" id="WP_341539021.1">
    <property type="nucleotide sequence ID" value="NZ_SMFQ01000002.1"/>
</dbReference>
<feature type="transmembrane region" description="Helical" evidence="5">
    <location>
        <begin position="26"/>
        <end position="43"/>
    </location>
</feature>
<comment type="subcellular location">
    <subcellularLocation>
        <location evidence="5">Cell membrane</location>
        <topology evidence="5">Multi-pass membrane protein</topology>
    </subcellularLocation>
    <subcellularLocation>
        <location evidence="1">Endomembrane system</location>
        <topology evidence="1">Multi-pass membrane protein</topology>
    </subcellularLocation>
    <subcellularLocation>
        <location evidence="6">Membrane</location>
        <topology evidence="6">Multi-pass membrane protein</topology>
    </subcellularLocation>
</comment>
<dbReference type="EMBL" id="SMFQ01000002">
    <property type="protein sequence ID" value="TCJ88356.1"/>
    <property type="molecule type" value="Genomic_DNA"/>
</dbReference>
<dbReference type="GO" id="GO:0048038">
    <property type="term" value="F:quinone binding"/>
    <property type="evidence" value="ECO:0007669"/>
    <property type="project" value="UniProtKB-KW"/>
</dbReference>
<dbReference type="GO" id="GO:0050136">
    <property type="term" value="F:NADH dehydrogenase (quinone) (non-electrogenic) activity"/>
    <property type="evidence" value="ECO:0007669"/>
    <property type="project" value="UniProtKB-UniRule"/>
</dbReference>
<feature type="transmembrane region" description="Helical" evidence="5">
    <location>
        <begin position="184"/>
        <end position="205"/>
    </location>
</feature>
<keyword evidence="5" id="KW-1278">Translocase</keyword>
<keyword evidence="5" id="KW-0874">Quinone</keyword>
<protein>
    <recommendedName>
        <fullName evidence="5">NADH-quinone oxidoreductase subunit N</fullName>
        <ecNumber evidence="5">7.1.1.-</ecNumber>
    </recommendedName>
    <alternativeName>
        <fullName evidence="5">NADH dehydrogenase I subunit N</fullName>
    </alternativeName>
    <alternativeName>
        <fullName evidence="5">NDH-1 subunit N</fullName>
    </alternativeName>
</protein>
<dbReference type="AlphaFoldDB" id="A0A4R1F2H6"/>
<feature type="transmembrane region" description="Helical" evidence="5">
    <location>
        <begin position="101"/>
        <end position="118"/>
    </location>
</feature>
<feature type="transmembrane region" description="Helical" evidence="5">
    <location>
        <begin position="299"/>
        <end position="318"/>
    </location>
</feature>
<evidence type="ECO:0000256" key="2">
    <source>
        <dbReference type="ARBA" id="ARBA00022692"/>
    </source>
</evidence>
<feature type="transmembrane region" description="Helical" evidence="5">
    <location>
        <begin position="349"/>
        <end position="373"/>
    </location>
</feature>
<reference evidence="8 9" key="1">
    <citation type="submission" date="2019-03" db="EMBL/GenBank/DDBJ databases">
        <title>Genomic Encyclopedia of Type Strains, Phase IV (KMG-IV): sequencing the most valuable type-strain genomes for metagenomic binning, comparative biology and taxonomic classification.</title>
        <authorList>
            <person name="Goeker M."/>
        </authorList>
    </citation>
    <scope>NUCLEOTIDE SEQUENCE [LARGE SCALE GENOMIC DNA]</scope>
    <source>
        <strain evidence="8 9">DSM 24830</strain>
    </source>
</reference>
<feature type="transmembrane region" description="Helical" evidence="5">
    <location>
        <begin position="431"/>
        <end position="450"/>
    </location>
</feature>
<gene>
    <name evidence="5" type="primary">nuoN</name>
    <name evidence="8" type="ORF">EV695_0199</name>
</gene>
<dbReference type="Pfam" id="PF00361">
    <property type="entry name" value="Proton_antipo_M"/>
    <property type="match status" value="1"/>
</dbReference>
<feature type="transmembrane region" description="Helical" evidence="5">
    <location>
        <begin position="325"/>
        <end position="343"/>
    </location>
</feature>
<evidence type="ECO:0000256" key="1">
    <source>
        <dbReference type="ARBA" id="ARBA00004127"/>
    </source>
</evidence>
<evidence type="ECO:0000313" key="9">
    <source>
        <dbReference type="Proteomes" id="UP000294887"/>
    </source>
</evidence>
<dbReference type="EC" id="7.1.1.-" evidence="5"/>
<dbReference type="GO" id="GO:0042773">
    <property type="term" value="P:ATP synthesis coupled electron transport"/>
    <property type="evidence" value="ECO:0007669"/>
    <property type="project" value="InterPro"/>
</dbReference>
<keyword evidence="5" id="KW-0830">Ubiquinone</keyword>
<organism evidence="8 9">
    <name type="scientific">Cocleimonas flava</name>
    <dbReference type="NCBI Taxonomy" id="634765"/>
    <lineage>
        <taxon>Bacteria</taxon>
        <taxon>Pseudomonadati</taxon>
        <taxon>Pseudomonadota</taxon>
        <taxon>Gammaproteobacteria</taxon>
        <taxon>Thiotrichales</taxon>
        <taxon>Thiotrichaceae</taxon>
        <taxon>Cocleimonas</taxon>
    </lineage>
</organism>
<feature type="domain" description="NADH:quinone oxidoreductase/Mrp antiporter transmembrane" evidence="7">
    <location>
        <begin position="149"/>
        <end position="445"/>
    </location>
</feature>
<feature type="transmembrane region" description="Helical" evidence="5">
    <location>
        <begin position="50"/>
        <end position="70"/>
    </location>
</feature>
<dbReference type="GO" id="GO:0005886">
    <property type="term" value="C:plasma membrane"/>
    <property type="evidence" value="ECO:0007669"/>
    <property type="project" value="UniProtKB-SubCell"/>
</dbReference>
<accession>A0A4R1F2H6</accession>
<keyword evidence="4 5" id="KW-0472">Membrane</keyword>
<keyword evidence="5" id="KW-0813">Transport</keyword>
<proteinExistence type="inferred from homology"/>
<dbReference type="NCBIfam" id="TIGR01770">
    <property type="entry name" value="NDH_I_N"/>
    <property type="match status" value="1"/>
</dbReference>
<comment type="catalytic activity">
    <reaction evidence="5">
        <text>a quinone + NADH + 5 H(+)(in) = a quinol + NAD(+) + 4 H(+)(out)</text>
        <dbReference type="Rhea" id="RHEA:57888"/>
        <dbReference type="ChEBI" id="CHEBI:15378"/>
        <dbReference type="ChEBI" id="CHEBI:24646"/>
        <dbReference type="ChEBI" id="CHEBI:57540"/>
        <dbReference type="ChEBI" id="CHEBI:57945"/>
        <dbReference type="ChEBI" id="CHEBI:132124"/>
    </reaction>
</comment>
<comment type="subunit">
    <text evidence="5">NDH-1 is composed of 14 different subunits. Subunits NuoA, H, J, K, L, M, N constitute the membrane sector of the complex.</text>
</comment>
<evidence type="ECO:0000259" key="7">
    <source>
        <dbReference type="Pfam" id="PF00361"/>
    </source>
</evidence>
<evidence type="ECO:0000313" key="8">
    <source>
        <dbReference type="EMBL" id="TCJ88356.1"/>
    </source>
</evidence>
<keyword evidence="5" id="KW-0520">NAD</keyword>
<sequence>MFMSFTTATLIPMQFAIPDFAPAIPEIFLLAGTCLVLLVDLFLKDSNRYITYLLSQTVLLITAYLVISGINDVSMAEALQTTGKASLTTFSEMFVLDPMSQVLKVSILLITVGVFVYSRPYLKTRQMFKGEYFTLGMFAVLGMMIMVSAKTMLVIYLGLELLSLAMYAMVAFRRNDGRASEAGMKYFVLGAIASGMLLYGMSIIYGVTGSLHLDHIDSFMMGHNVMTNMGLLLGLSFVLVGLGFKLGVVPFHMWVPDVYDGSPTAVTLFLGTAPKIAAFAMMFRLLVEGLDEMLLGWQQILSLLAALSLFIGNVVAIAQTNIKRMLAYSTISHMGFVLLGILAGTEVGYASSMFYIITYSIVAMGAFGIIILLSRDGYEADRLIDLQGLSSRHPWYAFMMMLFLFSMAGVPPTVGFYAKLSVLKAVVGAEVVWLAVFAVVMSVIGAYYYLRAIKLMYFDQPDEFVGDEELLVPAKSGFDFKLLLSVNGLSVLALGILPGALMSLCVLAVEASL</sequence>
<dbReference type="Proteomes" id="UP000294887">
    <property type="component" value="Unassembled WGS sequence"/>
</dbReference>
<comment type="similarity">
    <text evidence="5">Belongs to the complex I subunit 2 family.</text>
</comment>
<keyword evidence="2 5" id="KW-0812">Transmembrane</keyword>
<dbReference type="GO" id="GO:0008137">
    <property type="term" value="F:NADH dehydrogenase (ubiquinone) activity"/>
    <property type="evidence" value="ECO:0007669"/>
    <property type="project" value="InterPro"/>
</dbReference>
<dbReference type="NCBIfam" id="NF004442">
    <property type="entry name" value="PRK05777.1-5"/>
    <property type="match status" value="1"/>
</dbReference>
<keyword evidence="9" id="KW-1185">Reference proteome</keyword>
<evidence type="ECO:0000256" key="4">
    <source>
        <dbReference type="ARBA" id="ARBA00023136"/>
    </source>
</evidence>
<dbReference type="GO" id="GO:0012505">
    <property type="term" value="C:endomembrane system"/>
    <property type="evidence" value="ECO:0007669"/>
    <property type="project" value="UniProtKB-SubCell"/>
</dbReference>
<evidence type="ECO:0000256" key="6">
    <source>
        <dbReference type="RuleBase" id="RU000320"/>
    </source>
</evidence>
<evidence type="ECO:0000256" key="3">
    <source>
        <dbReference type="ARBA" id="ARBA00022989"/>
    </source>
</evidence>
<feature type="transmembrane region" description="Helical" evidence="5">
    <location>
        <begin position="394"/>
        <end position="411"/>
    </location>
</feature>
<feature type="transmembrane region" description="Helical" evidence="5">
    <location>
        <begin position="153"/>
        <end position="172"/>
    </location>
</feature>
<dbReference type="InterPro" id="IPR001750">
    <property type="entry name" value="ND/Mrp_TM"/>
</dbReference>
<dbReference type="PRINTS" id="PR01434">
    <property type="entry name" value="NADHDHGNASE5"/>
</dbReference>
<dbReference type="HAMAP" id="MF_00445">
    <property type="entry name" value="NDH1_NuoN_1"/>
    <property type="match status" value="1"/>
</dbReference>
<name>A0A4R1F2H6_9GAMM</name>
<evidence type="ECO:0000256" key="5">
    <source>
        <dbReference type="HAMAP-Rule" id="MF_00445"/>
    </source>
</evidence>
<comment type="function">
    <text evidence="5">NDH-1 shuttles electrons from NADH, via FMN and iron-sulfur (Fe-S) centers, to quinones in the respiratory chain. The immediate electron acceptor for the enzyme in this species is believed to be ubiquinone. Couples the redox reaction to proton translocation (for every two electrons transferred, four hydrogen ions are translocated across the cytoplasmic membrane), and thus conserves the redox energy in a proton gradient.</text>
</comment>
<feature type="transmembrane region" description="Helical" evidence="5">
    <location>
        <begin position="225"/>
        <end position="244"/>
    </location>
</feature>
<feature type="transmembrane region" description="Helical" evidence="5">
    <location>
        <begin position="130"/>
        <end position="147"/>
    </location>
</feature>
<dbReference type="PANTHER" id="PTHR22773">
    <property type="entry name" value="NADH DEHYDROGENASE"/>
    <property type="match status" value="1"/>
</dbReference>
<keyword evidence="5" id="KW-1003">Cell membrane</keyword>
<keyword evidence="3 5" id="KW-1133">Transmembrane helix</keyword>
<feature type="transmembrane region" description="Helical" evidence="5">
    <location>
        <begin position="482"/>
        <end position="509"/>
    </location>
</feature>
<comment type="caution">
    <text evidence="8">The sequence shown here is derived from an EMBL/GenBank/DDBJ whole genome shotgun (WGS) entry which is preliminary data.</text>
</comment>
<feature type="transmembrane region" description="Helical" evidence="5">
    <location>
        <begin position="265"/>
        <end position="287"/>
    </location>
</feature>